<proteinExistence type="inferred from homology"/>
<reference evidence="5" key="1">
    <citation type="submission" date="2019-08" db="EMBL/GenBank/DDBJ databases">
        <title>Genomic characterization of a novel candidate phylum (ARYD3) from a high temperature, high salinity tertiary oil reservoir in north central Oklahoma, USA.</title>
        <authorList>
            <person name="Youssef N.H."/>
            <person name="Yadav A."/>
            <person name="Elshahed M.S."/>
        </authorList>
    </citation>
    <scope>NUCLEOTIDE SEQUENCE [LARGE SCALE GENOMIC DNA]</scope>
    <source>
        <strain evidence="5">ARYD3</strain>
    </source>
</reference>
<dbReference type="SUPFAM" id="SSF53383">
    <property type="entry name" value="PLP-dependent transferases"/>
    <property type="match status" value="1"/>
</dbReference>
<dbReference type="Pfam" id="PF01053">
    <property type="entry name" value="Cys_Met_Meta_PP"/>
    <property type="match status" value="1"/>
</dbReference>
<comment type="similarity">
    <text evidence="4">Belongs to the trans-sulfuration enzymes family.</text>
</comment>
<sequence>MEDKNLNIETILSHFAENRDKYEGAVVPPIFQSSLFVFKNWDDIDNAFDSRENNFIYSRENNPSVNIIEKKLAKISGGGKAKFFSSGMAAISSAILHCIDKNSHVISVKNIYGPANNFLNKYLKQKMGIEVSFVDGRDITELKNNIKSKTDLIYLESPTSISFSLQNIEKISTIARKNNIKTIIDNTWATPIFQNPFKMGIDLVVHSCSKYINGHSDVVAGAVIGSEEDINSILKTELALFGAKLSPFEAWLILRSLRTLKIRMEKHQENALFVAKFLRDHPAVKHVFYPGLKTHPQYELAKKQLKGFSGLMSFKLKTKNKIEIKKFINNLKIFQLGVSWGGHESLVYVPAISYRKELPEEQFGNFGISYDTIRISVGLENKIDLVHDLEKALNTISF</sequence>
<protein>
    <submittedName>
        <fullName evidence="5">Aminotransferase class I/II-fold pyridoxal phosphate-dependent enzyme</fullName>
    </submittedName>
</protein>
<evidence type="ECO:0000256" key="2">
    <source>
        <dbReference type="ARBA" id="ARBA00022898"/>
    </source>
</evidence>
<dbReference type="GO" id="GO:0016846">
    <property type="term" value="F:carbon-sulfur lyase activity"/>
    <property type="evidence" value="ECO:0007669"/>
    <property type="project" value="TreeGrafter"/>
</dbReference>
<dbReference type="Proteomes" id="UP000324143">
    <property type="component" value="Unassembled WGS sequence"/>
</dbReference>
<name>A0A5D0ML10_9BACT</name>
<dbReference type="GO" id="GO:0019346">
    <property type="term" value="P:transsulfuration"/>
    <property type="evidence" value="ECO:0007669"/>
    <property type="project" value="InterPro"/>
</dbReference>
<dbReference type="EMBL" id="VSIX01000021">
    <property type="protein sequence ID" value="TYB31918.1"/>
    <property type="molecule type" value="Genomic_DNA"/>
</dbReference>
<accession>A0A5D0ML10</accession>
<dbReference type="GO" id="GO:0005737">
    <property type="term" value="C:cytoplasm"/>
    <property type="evidence" value="ECO:0007669"/>
    <property type="project" value="TreeGrafter"/>
</dbReference>
<dbReference type="Gene3D" id="3.40.640.10">
    <property type="entry name" value="Type I PLP-dependent aspartate aminotransferase-like (Major domain)"/>
    <property type="match status" value="1"/>
</dbReference>
<dbReference type="InterPro" id="IPR015422">
    <property type="entry name" value="PyrdxlP-dep_Trfase_small"/>
</dbReference>
<gene>
    <name evidence="5" type="ORF">FXF47_01685</name>
</gene>
<organism evidence="5 6">
    <name type="scientific">Candidatus Mcinerneyibacterium aminivorans</name>
    <dbReference type="NCBI Taxonomy" id="2703815"/>
    <lineage>
        <taxon>Bacteria</taxon>
        <taxon>Candidatus Macinerneyibacteriota</taxon>
        <taxon>Candidatus Mcinerneyibacteria</taxon>
        <taxon>Candidatus Mcinerneyibacteriales</taxon>
        <taxon>Candidatus Mcinerneyibacteriaceae</taxon>
        <taxon>Candidatus Mcinerneyibacterium</taxon>
    </lineage>
</organism>
<dbReference type="CDD" id="cd00614">
    <property type="entry name" value="CGS_like"/>
    <property type="match status" value="1"/>
</dbReference>
<dbReference type="InterPro" id="IPR000277">
    <property type="entry name" value="Cys/Met-Metab_PyrdxlP-dep_enz"/>
</dbReference>
<dbReference type="FunFam" id="3.40.640.10:FF:000046">
    <property type="entry name" value="Cystathionine gamma-lyase"/>
    <property type="match status" value="1"/>
</dbReference>
<keyword evidence="2 3" id="KW-0663">Pyridoxal phosphate</keyword>
<dbReference type="InterPro" id="IPR015421">
    <property type="entry name" value="PyrdxlP-dep_Trfase_major"/>
</dbReference>
<evidence type="ECO:0000256" key="3">
    <source>
        <dbReference type="PIRSR" id="PIRSR001434-2"/>
    </source>
</evidence>
<dbReference type="InterPro" id="IPR015424">
    <property type="entry name" value="PyrdxlP-dep_Trfase"/>
</dbReference>
<evidence type="ECO:0000313" key="5">
    <source>
        <dbReference type="EMBL" id="TYB31918.1"/>
    </source>
</evidence>
<dbReference type="PIRSF" id="PIRSF001434">
    <property type="entry name" value="CGS"/>
    <property type="match status" value="1"/>
</dbReference>
<comment type="cofactor">
    <cofactor evidence="1 4">
        <name>pyridoxal 5'-phosphate</name>
        <dbReference type="ChEBI" id="CHEBI:597326"/>
    </cofactor>
</comment>
<evidence type="ECO:0000313" key="6">
    <source>
        <dbReference type="Proteomes" id="UP000324143"/>
    </source>
</evidence>
<evidence type="ECO:0000256" key="4">
    <source>
        <dbReference type="RuleBase" id="RU362118"/>
    </source>
</evidence>
<dbReference type="GO" id="GO:0030170">
    <property type="term" value="F:pyridoxal phosphate binding"/>
    <property type="evidence" value="ECO:0007669"/>
    <property type="project" value="InterPro"/>
</dbReference>
<dbReference type="AlphaFoldDB" id="A0A5D0ML10"/>
<dbReference type="Gene3D" id="3.90.1150.10">
    <property type="entry name" value="Aspartate Aminotransferase, domain 1"/>
    <property type="match status" value="1"/>
</dbReference>
<dbReference type="GO" id="GO:0008483">
    <property type="term" value="F:transaminase activity"/>
    <property type="evidence" value="ECO:0007669"/>
    <property type="project" value="UniProtKB-KW"/>
</dbReference>
<feature type="modified residue" description="N6-(pyridoxal phosphate)lysine" evidence="3">
    <location>
        <position position="210"/>
    </location>
</feature>
<dbReference type="PANTHER" id="PTHR11808">
    <property type="entry name" value="TRANS-SULFURATION ENZYME FAMILY MEMBER"/>
    <property type="match status" value="1"/>
</dbReference>
<evidence type="ECO:0000256" key="1">
    <source>
        <dbReference type="ARBA" id="ARBA00001933"/>
    </source>
</evidence>
<dbReference type="PANTHER" id="PTHR11808:SF80">
    <property type="entry name" value="CYSTATHIONINE GAMMA-LYASE"/>
    <property type="match status" value="1"/>
</dbReference>
<keyword evidence="6" id="KW-1185">Reference proteome</keyword>
<keyword evidence="5" id="KW-0032">Aminotransferase</keyword>
<comment type="caution">
    <text evidence="5">The sequence shown here is derived from an EMBL/GenBank/DDBJ whole genome shotgun (WGS) entry which is preliminary data.</text>
</comment>
<keyword evidence="5" id="KW-0808">Transferase</keyword>